<keyword evidence="1" id="KW-1133">Transmembrane helix</keyword>
<comment type="caution">
    <text evidence="2">The sequence shown here is derived from an EMBL/GenBank/DDBJ whole genome shotgun (WGS) entry which is preliminary data.</text>
</comment>
<sequence>MPEPVKTHPPHPLWTRGAAVLALVFGGLTIVSGGSVLFGGEAIRAQAGDVVPLVVWFNFAAGFAYVVAGFGIWKWAHWAFPLSVAIAVATLAVAAVFALLVLAGTAFEMRTVAALTLRFFIWASISALIRPRRT</sequence>
<keyword evidence="1" id="KW-0472">Membrane</keyword>
<accession>A0ABS5HV25</accession>
<evidence type="ECO:0000313" key="2">
    <source>
        <dbReference type="EMBL" id="MBR9652775.1"/>
    </source>
</evidence>
<proteinExistence type="predicted"/>
<feature type="transmembrane region" description="Helical" evidence="1">
    <location>
        <begin position="79"/>
        <end position="104"/>
    </location>
</feature>
<dbReference type="EMBL" id="JADMKU010000018">
    <property type="protein sequence ID" value="MBR9652775.1"/>
    <property type="molecule type" value="Genomic_DNA"/>
</dbReference>
<name>A0ABS5HV25_9RHOB</name>
<dbReference type="Proteomes" id="UP001195941">
    <property type="component" value="Unassembled WGS sequence"/>
</dbReference>
<keyword evidence="1" id="KW-0812">Transmembrane</keyword>
<gene>
    <name evidence="2" type="ORF">IT775_16775</name>
</gene>
<evidence type="ECO:0000313" key="3">
    <source>
        <dbReference type="Proteomes" id="UP001195941"/>
    </source>
</evidence>
<keyword evidence="3" id="KW-1185">Reference proteome</keyword>
<organism evidence="2 3">
    <name type="scientific">Thalassovita aquimarina</name>
    <dbReference type="NCBI Taxonomy" id="2785917"/>
    <lineage>
        <taxon>Bacteria</taxon>
        <taxon>Pseudomonadati</taxon>
        <taxon>Pseudomonadota</taxon>
        <taxon>Alphaproteobacteria</taxon>
        <taxon>Rhodobacterales</taxon>
        <taxon>Roseobacteraceae</taxon>
        <taxon>Thalassovita</taxon>
    </lineage>
</organism>
<protein>
    <submittedName>
        <fullName evidence="2">Uncharacterized protein</fullName>
    </submittedName>
</protein>
<evidence type="ECO:0000256" key="1">
    <source>
        <dbReference type="SAM" id="Phobius"/>
    </source>
</evidence>
<feature type="transmembrane region" description="Helical" evidence="1">
    <location>
        <begin position="50"/>
        <end position="73"/>
    </location>
</feature>
<reference evidence="2 3" key="1">
    <citation type="journal article" date="2021" name="Arch. Microbiol.">
        <title>Thalassobius aquimarinus sp. nov., isolated from the Sea of Japan seashore.</title>
        <authorList>
            <person name="Kurilenko V.V."/>
            <person name="Romanenko L.A."/>
            <person name="Chernysheva N.Y."/>
            <person name="Velansky P.V."/>
            <person name="Tekutyeva L.A."/>
            <person name="Isaeva M.P."/>
            <person name="Mikhailov V.V."/>
        </authorList>
    </citation>
    <scope>NUCLEOTIDE SEQUENCE [LARGE SCALE GENOMIC DNA]</scope>
    <source>
        <strain evidence="2 3">KMM 8518</strain>
    </source>
</reference>
<feature type="transmembrane region" description="Helical" evidence="1">
    <location>
        <begin position="20"/>
        <end position="38"/>
    </location>
</feature>